<name>A0A653ZSF5_SPHMU</name>
<dbReference type="EMBL" id="CABWMV010000007">
    <property type="protein sequence ID" value="VXC58106.1"/>
    <property type="molecule type" value="Genomic_DNA"/>
</dbReference>
<protein>
    <submittedName>
        <fullName evidence="1">Uncharacterized protein</fullName>
    </submittedName>
</protein>
<evidence type="ECO:0000313" key="1">
    <source>
        <dbReference type="EMBL" id="VXC58106.1"/>
    </source>
</evidence>
<sequence length="50" mass="5865">MARYRATLHPEKVSPLFCVAQIYASYKLFANEKRKIKLTSCYIATYCFLI</sequence>
<dbReference type="Proteomes" id="UP000432350">
    <property type="component" value="Unassembled WGS sequence"/>
</dbReference>
<accession>A0A653ZSF5</accession>
<reference evidence="1 2" key="1">
    <citation type="submission" date="2019-10" db="EMBL/GenBank/DDBJ databases">
        <authorList>
            <person name="Karimi E."/>
        </authorList>
    </citation>
    <scope>NUCLEOTIDE SEQUENCE [LARGE SCALE GENOMIC DNA]</scope>
    <source>
        <strain evidence="1">Sphingobacterium sp. 8BC</strain>
    </source>
</reference>
<organism evidence="1 2">
    <name type="scientific">Sphingobacterium multivorum</name>
    <dbReference type="NCBI Taxonomy" id="28454"/>
    <lineage>
        <taxon>Bacteria</taxon>
        <taxon>Pseudomonadati</taxon>
        <taxon>Bacteroidota</taxon>
        <taxon>Sphingobacteriia</taxon>
        <taxon>Sphingobacteriales</taxon>
        <taxon>Sphingobacteriaceae</taxon>
        <taxon>Sphingobacterium</taxon>
    </lineage>
</organism>
<evidence type="ECO:0000313" key="2">
    <source>
        <dbReference type="Proteomes" id="UP000432350"/>
    </source>
</evidence>
<proteinExistence type="predicted"/>
<dbReference type="AlphaFoldDB" id="A0A653ZSF5"/>
<gene>
    <name evidence="1" type="ORF">SPHINGO8BC_150018</name>
</gene>